<dbReference type="Pfam" id="PF00535">
    <property type="entry name" value="Glycos_transf_2"/>
    <property type="match status" value="1"/>
</dbReference>
<evidence type="ECO:0000313" key="6">
    <source>
        <dbReference type="RefSeq" id="XP_030079786.1"/>
    </source>
</evidence>
<dbReference type="RefSeq" id="XP_030079786.1">
    <property type="nucleotide sequence ID" value="XM_030223926.1"/>
</dbReference>
<dbReference type="GO" id="GO:0005794">
    <property type="term" value="C:Golgi apparatus"/>
    <property type="evidence" value="ECO:0007669"/>
    <property type="project" value="TreeGrafter"/>
</dbReference>
<protein>
    <submittedName>
        <fullName evidence="6">N-acetylgalactosaminyltransferase 4-like</fullName>
    </submittedName>
</protein>
<dbReference type="Gene3D" id="3.90.550.10">
    <property type="entry name" value="Spore Coat Polysaccharide Biosynthesis Protein SpsA, Chain A"/>
    <property type="match status" value="1"/>
</dbReference>
<dbReference type="GO" id="GO:0004653">
    <property type="term" value="F:polypeptide N-acetylgalactosaminyltransferase activity"/>
    <property type="evidence" value="ECO:0007669"/>
    <property type="project" value="TreeGrafter"/>
</dbReference>
<accession>A0A6J2SRP2</accession>
<reference evidence="6" key="1">
    <citation type="submission" date="2025-08" db="UniProtKB">
        <authorList>
            <consortium name="RefSeq"/>
        </authorList>
    </citation>
    <scope>IDENTIFICATION</scope>
    <source>
        <strain evidence="6">15085-1641.00</strain>
        <tissue evidence="6">Whole body</tissue>
    </source>
</reference>
<dbReference type="PANTHER" id="PTHR11675:SF134">
    <property type="entry name" value="N-ACETYLGALACTOSAMINYLTRANSFERASE 4-RELATED"/>
    <property type="match status" value="1"/>
</dbReference>
<keyword evidence="2" id="KW-0325">Glycoprotein</keyword>
<dbReference type="GeneID" id="115483067"/>
<gene>
    <name evidence="6" type="primary">LOC115483067</name>
</gene>
<organism evidence="5 6">
    <name type="scientific">Drosophila hydei</name>
    <name type="common">Fruit fly</name>
    <dbReference type="NCBI Taxonomy" id="7224"/>
    <lineage>
        <taxon>Eukaryota</taxon>
        <taxon>Metazoa</taxon>
        <taxon>Ecdysozoa</taxon>
        <taxon>Arthropoda</taxon>
        <taxon>Hexapoda</taxon>
        <taxon>Insecta</taxon>
        <taxon>Pterygota</taxon>
        <taxon>Neoptera</taxon>
        <taxon>Endopterygota</taxon>
        <taxon>Diptera</taxon>
        <taxon>Brachycera</taxon>
        <taxon>Muscomorpha</taxon>
        <taxon>Ephydroidea</taxon>
        <taxon>Drosophilidae</taxon>
        <taxon>Drosophila</taxon>
    </lineage>
</organism>
<evidence type="ECO:0000256" key="1">
    <source>
        <dbReference type="ARBA" id="ARBA00023157"/>
    </source>
</evidence>
<evidence type="ECO:0000313" key="5">
    <source>
        <dbReference type="Proteomes" id="UP000504633"/>
    </source>
</evidence>
<dbReference type="GO" id="GO:0006493">
    <property type="term" value="P:protein O-linked glycosylation"/>
    <property type="evidence" value="ECO:0007669"/>
    <property type="project" value="TreeGrafter"/>
</dbReference>
<proteinExistence type="predicted"/>
<keyword evidence="5" id="KW-1185">Reference proteome</keyword>
<dbReference type="PANTHER" id="PTHR11675">
    <property type="entry name" value="N-ACETYLGALACTOSAMINYLTRANSFERASE"/>
    <property type="match status" value="1"/>
</dbReference>
<dbReference type="InterPro" id="IPR001173">
    <property type="entry name" value="Glyco_trans_2-like"/>
</dbReference>
<evidence type="ECO:0000256" key="3">
    <source>
        <dbReference type="SAM" id="MobiDB-lite"/>
    </source>
</evidence>
<dbReference type="AlphaFoldDB" id="A0A6J2SRP2"/>
<dbReference type="SUPFAM" id="SSF53448">
    <property type="entry name" value="Nucleotide-diphospho-sugar transferases"/>
    <property type="match status" value="1"/>
</dbReference>
<feature type="compositionally biased region" description="Basic and acidic residues" evidence="3">
    <location>
        <begin position="13"/>
        <end position="28"/>
    </location>
</feature>
<dbReference type="KEGG" id="dhe:115483067"/>
<dbReference type="InterPro" id="IPR029044">
    <property type="entry name" value="Nucleotide-diphossugar_trans"/>
</dbReference>
<keyword evidence="1" id="KW-1015">Disulfide bond</keyword>
<sequence>MRRQARPPFQDRNSVRDPEPDQQVEHPQPEVLKMFTLPTPLGERRDWHDYKAMEADKARIGMGEHGQPATIDPSERDLEQQEYRRNGFNGYLSDRISVNRSVPDVRKEACKSRKYLAKLPNVSVIFIFYNEHFQTLLRSVYSIVNRTPPELLKQIVLVDDGSEWETLKQQLDDYVALQWPDLVDVVQSRATWPDWSTSSGR</sequence>
<evidence type="ECO:0000259" key="4">
    <source>
        <dbReference type="Pfam" id="PF00535"/>
    </source>
</evidence>
<evidence type="ECO:0000256" key="2">
    <source>
        <dbReference type="ARBA" id="ARBA00023180"/>
    </source>
</evidence>
<dbReference type="OrthoDB" id="6159198at2759"/>
<name>A0A6J2SRP2_DROHY</name>
<feature type="region of interest" description="Disordered" evidence="3">
    <location>
        <begin position="1"/>
        <end position="33"/>
    </location>
</feature>
<dbReference type="Proteomes" id="UP000504633">
    <property type="component" value="Unplaced"/>
</dbReference>
<feature type="domain" description="Glycosyltransferase 2-like" evidence="4">
    <location>
        <begin position="123"/>
        <end position="181"/>
    </location>
</feature>